<evidence type="ECO:0000313" key="9">
    <source>
        <dbReference type="EMBL" id="CAK7212182.1"/>
    </source>
</evidence>
<dbReference type="InterPro" id="IPR016158">
    <property type="entry name" value="Cullin_homology"/>
</dbReference>
<evidence type="ECO:0000256" key="5">
    <source>
        <dbReference type="ARBA" id="ARBA00023306"/>
    </source>
</evidence>
<dbReference type="Pfam" id="PF25773">
    <property type="entry name" value="TPR_ANAPC2"/>
    <property type="match status" value="1"/>
</dbReference>
<dbReference type="PROSITE" id="PS50069">
    <property type="entry name" value="CULLIN_2"/>
    <property type="match status" value="1"/>
</dbReference>
<reference evidence="9 10" key="1">
    <citation type="submission" date="2024-01" db="EMBL/GenBank/DDBJ databases">
        <authorList>
            <person name="Allen C."/>
            <person name="Tagirdzhanova G."/>
        </authorList>
    </citation>
    <scope>NUCLEOTIDE SEQUENCE [LARGE SCALE GENOMIC DNA]</scope>
</reference>
<dbReference type="InterPro" id="IPR036317">
    <property type="entry name" value="Cullin_homology_sf"/>
</dbReference>
<sequence>APNRHQSGHAASASTPSISFPNWKTQRRQVFRSVFQTDISQPTPNATPIVAFPEHGQAFGMPAVSIGGRGAGATGSARGGPAAEAAFSQSQDSEDLELPDAHDSHDENNEGRGQGLRGSSVSFARQPLHPHGAQVAPSSSTSAADDQMRFDRAWHVVTARIALPSSVAVEDSFGTLPAESQIFSSQDASVETEFQEALRLVLHAGTMLPRAAHIEDVLAWHTHQVRRHYAQHVLPMLSACSGDAPASVAPGDTRYYDHHMNVVVNSVRTLEAAFRLYFYGLMLLARGLSTSEEEQTMVTAGAEDGPPAPPTAETVVSRFRQDVNALVANSTPEGLVVSLRVVFTRFASVILGFDPPKTNEAGGNAGGSNTTPFRRRSAQGAPISPSPRQKKPSSAPATASPRPPADNDSRVQLLRQQMHEILVPLHNVGLAGDNFQILFAEIMDEKMAEFIRLSFAGGWSEADVSSALSTSIGSTGGRLSSRLSRGVVSSSACIAALNNWIENHFARLAHEVLGRIGVGSAGREAVSLSDVNRWKEVALGRLSALRMTELFDIVLQWPQSRAGLEDLRVSVTTPQRRSQLVSTFSAALRKRLLHPACSTLEILQIYVAMIRTFHALDPSNVLLSAAVGPLQFYLCQREDAVRIVVDGLLADPESSSVASATVADRIARTRAGSLASPLPNSTDDAKLSELASILNDPSQQRRRHIDEEELDWNDMDWVPDPIDAGTNYRRPKSEDVIGTLISALGSREAFTKEFQSIIAERLLSPQVVFSKEVKVLNLLKKRFGESSLQSCEVMIRDIQDSNRLDAIIEHMLHLHNEETDEEDDDENRQAATQNKKIDIEYQAKILSRLYWPAGLGREHFLLPRPVADMQQMYDTFYEERKAGRKLAWLNHLGQAHVELELEDRTVALDCKTHEATVIYAFQGSEEENAKGPVQRSVPELYEMLQMDDDLIVAALVFWQKQGVLRQDPKDPERYSVIEDLAAAKAEEEAQPQEAQSLVPPLASTGPSATTKSQARADDAQRTVYWQFIVGMLTNSAASMPLAQIAMMMKMLMAEGFPWSNEELQEFLGEKVADGVLEVVGGKYRLVKK</sequence>
<dbReference type="PANTHER" id="PTHR45957:SF1">
    <property type="entry name" value="ANAPHASE-PROMOTING COMPLEX SUBUNIT 2"/>
    <property type="match status" value="1"/>
</dbReference>
<feature type="region of interest" description="Disordered" evidence="7">
    <location>
        <begin position="985"/>
        <end position="1015"/>
    </location>
</feature>
<dbReference type="InterPro" id="IPR044554">
    <property type="entry name" value="ANAPC2"/>
</dbReference>
<evidence type="ECO:0000259" key="8">
    <source>
        <dbReference type="PROSITE" id="PS50069"/>
    </source>
</evidence>
<feature type="region of interest" description="Disordered" evidence="7">
    <location>
        <begin position="1"/>
        <end position="24"/>
    </location>
</feature>
<dbReference type="InterPro" id="IPR057975">
    <property type="entry name" value="TPR_ANAPC2"/>
</dbReference>
<dbReference type="SUPFAM" id="SSF46785">
    <property type="entry name" value="Winged helix' DNA-binding domain"/>
    <property type="match status" value="1"/>
</dbReference>
<dbReference type="Pfam" id="PF26557">
    <property type="entry name" value="Cullin_AB"/>
    <property type="match status" value="1"/>
</dbReference>
<organism evidence="9 10">
    <name type="scientific">Sporothrix bragantina</name>
    <dbReference type="NCBI Taxonomy" id="671064"/>
    <lineage>
        <taxon>Eukaryota</taxon>
        <taxon>Fungi</taxon>
        <taxon>Dikarya</taxon>
        <taxon>Ascomycota</taxon>
        <taxon>Pezizomycotina</taxon>
        <taxon>Sordariomycetes</taxon>
        <taxon>Sordariomycetidae</taxon>
        <taxon>Ophiostomatales</taxon>
        <taxon>Ophiostomataceae</taxon>
        <taxon>Sporothrix</taxon>
    </lineage>
</organism>
<protein>
    <recommendedName>
        <fullName evidence="1">Anaphase-promoting complex subunit 2</fullName>
    </recommendedName>
</protein>
<dbReference type="PANTHER" id="PTHR45957">
    <property type="entry name" value="ANAPHASE-PROMOTING COMPLEX SUBUNIT 2"/>
    <property type="match status" value="1"/>
</dbReference>
<dbReference type="InterPro" id="IPR036388">
    <property type="entry name" value="WH-like_DNA-bd_sf"/>
</dbReference>
<evidence type="ECO:0000256" key="6">
    <source>
        <dbReference type="PROSITE-ProRule" id="PRU00330"/>
    </source>
</evidence>
<feature type="non-terminal residue" evidence="9">
    <location>
        <position position="1"/>
    </location>
</feature>
<dbReference type="InterPro" id="IPR036390">
    <property type="entry name" value="WH_DNA-bd_sf"/>
</dbReference>
<evidence type="ECO:0000256" key="3">
    <source>
        <dbReference type="ARBA" id="ARBA00022776"/>
    </source>
</evidence>
<evidence type="ECO:0000256" key="2">
    <source>
        <dbReference type="ARBA" id="ARBA00022618"/>
    </source>
</evidence>
<keyword evidence="10" id="KW-1185">Reference proteome</keyword>
<gene>
    <name evidence="9" type="ORF">SBRCBS47491_001385</name>
</gene>
<keyword evidence="5" id="KW-0131">Cell cycle</keyword>
<evidence type="ECO:0000256" key="1">
    <source>
        <dbReference type="ARBA" id="ARBA00016068"/>
    </source>
</evidence>
<dbReference type="SMART" id="SM00182">
    <property type="entry name" value="CULLIN"/>
    <property type="match status" value="1"/>
</dbReference>
<dbReference type="InterPro" id="IPR059120">
    <property type="entry name" value="Cullin-like_AB"/>
</dbReference>
<comment type="similarity">
    <text evidence="6">Belongs to the cullin family.</text>
</comment>
<dbReference type="EMBL" id="CAWUHC010000007">
    <property type="protein sequence ID" value="CAK7212182.1"/>
    <property type="molecule type" value="Genomic_DNA"/>
</dbReference>
<evidence type="ECO:0000256" key="7">
    <source>
        <dbReference type="SAM" id="MobiDB-lite"/>
    </source>
</evidence>
<keyword evidence="3" id="KW-0498">Mitosis</keyword>
<evidence type="ECO:0000256" key="4">
    <source>
        <dbReference type="ARBA" id="ARBA00022786"/>
    </source>
</evidence>
<feature type="region of interest" description="Disordered" evidence="7">
    <location>
        <begin position="357"/>
        <end position="408"/>
    </location>
</feature>
<accession>A0ABP0AY08</accession>
<dbReference type="InterPro" id="IPR014786">
    <property type="entry name" value="ANAPC2_C"/>
</dbReference>
<proteinExistence type="inferred from homology"/>
<feature type="domain" description="Cullin family profile" evidence="8">
    <location>
        <begin position="739"/>
        <end position="959"/>
    </location>
</feature>
<dbReference type="Pfam" id="PF08672">
    <property type="entry name" value="ANAPC2"/>
    <property type="match status" value="1"/>
</dbReference>
<dbReference type="Gene3D" id="1.20.1310.10">
    <property type="entry name" value="Cullin Repeats"/>
    <property type="match status" value="1"/>
</dbReference>
<dbReference type="SMART" id="SM01013">
    <property type="entry name" value="APC2"/>
    <property type="match status" value="1"/>
</dbReference>
<evidence type="ECO:0000313" key="10">
    <source>
        <dbReference type="Proteomes" id="UP001642406"/>
    </source>
</evidence>
<dbReference type="SUPFAM" id="SSF75632">
    <property type="entry name" value="Cullin homology domain"/>
    <property type="match status" value="1"/>
</dbReference>
<feature type="compositionally biased region" description="Low complexity" evidence="7">
    <location>
        <begin position="74"/>
        <end position="83"/>
    </location>
</feature>
<keyword evidence="4" id="KW-0833">Ubl conjugation pathway</keyword>
<feature type="compositionally biased region" description="Polar residues" evidence="7">
    <location>
        <begin position="12"/>
        <end position="24"/>
    </location>
</feature>
<feature type="compositionally biased region" description="Polar residues" evidence="7">
    <location>
        <begin position="1004"/>
        <end position="1013"/>
    </location>
</feature>
<feature type="region of interest" description="Disordered" evidence="7">
    <location>
        <begin position="70"/>
        <end position="144"/>
    </location>
</feature>
<keyword evidence="2" id="KW-0132">Cell division</keyword>
<comment type="caution">
    <text evidence="9">The sequence shown here is derived from an EMBL/GenBank/DDBJ whole genome shotgun (WGS) entry which is preliminary data.</text>
</comment>
<dbReference type="Gene3D" id="3.30.230.130">
    <property type="entry name" value="Cullin, Chain C, Domain 2"/>
    <property type="match status" value="1"/>
</dbReference>
<name>A0ABP0AY08_9PEZI</name>
<feature type="compositionally biased region" description="Basic and acidic residues" evidence="7">
    <location>
        <begin position="99"/>
        <end position="110"/>
    </location>
</feature>
<dbReference type="Proteomes" id="UP001642406">
    <property type="component" value="Unassembled WGS sequence"/>
</dbReference>
<dbReference type="Gene3D" id="1.10.10.10">
    <property type="entry name" value="Winged helix-like DNA-binding domain superfamily/Winged helix DNA-binding domain"/>
    <property type="match status" value="1"/>
</dbReference>